<evidence type="ECO:0000313" key="2">
    <source>
        <dbReference type="EMBL" id="QHT93618.1"/>
    </source>
</evidence>
<evidence type="ECO:0000256" key="1">
    <source>
        <dbReference type="SAM" id="MobiDB-lite"/>
    </source>
</evidence>
<sequence length="866" mass="102907">MKRSSMKYKNGYTKKYDFSINGIKKPEYLIFFEKSKMRTCFKNTFSMKSYYNKITEEFQKKNIHIVEIDNFVNDADSYQCANFNNTQRVLYNGLKYPCFGVLYILFDTYNFVNQQTINYYTVDRYSFQMKSYVHDFLIFLSQSFGAKSIRWSYSTDKTSQESNNTSVSTSYQGVTAETGVGSTNDTEKKSSTDLVLSYDNNGSEIFFETTNNELPWCIKIQKIICDSNVPYDVVKYRRNDLLIAKFLENNKYFRYEFYIENDLLVDFVRKRQNGMNEVHHEMVFYDKHRSMFNYCNELGMKYFTSMGFSYSSETSMSEQTTTFYHVDFYQTYDLESITLRRCIVEDKSIMQMKRENNHTISKIREMQTEWEEYNDDAKEFKYQYYGRMVTIEKNKDEKDNDMYNLLQEASSIYKALPKRKKGNSCCGRGGIAECVYDPSQDRRNKKKEYIPDDIDEFITIIQNNDNKSTTEYYDQLKKRQVIVITENEIKNFRKTRDVITNVHVILQRYKRYFDMLNKDFNKYEEKYRKDNKDDNGMVIEDVSFKQKQLDHKNTMKKKKFTFITEILNCFYNILYKSEEHDDEEIKIRTSKFRMDTYIRNVPDEFFIIIIDHILNAVDMEGAMTSYLHNVRYLIRDIEVPVSKDKERVEKQAENLLKEKLKERGVDPTQPDQQEVLFNSEENKNKNKKNKTIDAFLNIKLVVKSQIYLSLTDTEKENINKNILDSENKDSDYSKYMIIQEAEEAERNDKLYENVTKIRLVNKDGGNNYASCDGIYVHDDNVKINNYNPYVNKDKDRFIGRTGKGWTLTGMQWFDAIIKESKEAQEKGKECGHYFGGFHGAINETESIALSKWKEYEVIVCDDTENK</sequence>
<dbReference type="AlphaFoldDB" id="A0A6C0IKB9"/>
<proteinExistence type="predicted"/>
<name>A0A6C0IKB9_9ZZZZ</name>
<accession>A0A6C0IKB9</accession>
<dbReference type="EMBL" id="MN740209">
    <property type="protein sequence ID" value="QHT93618.1"/>
    <property type="molecule type" value="Genomic_DNA"/>
</dbReference>
<organism evidence="2">
    <name type="scientific">viral metagenome</name>
    <dbReference type="NCBI Taxonomy" id="1070528"/>
    <lineage>
        <taxon>unclassified sequences</taxon>
        <taxon>metagenomes</taxon>
        <taxon>organismal metagenomes</taxon>
    </lineage>
</organism>
<protein>
    <submittedName>
        <fullName evidence="2">Uncharacterized protein</fullName>
    </submittedName>
</protein>
<feature type="region of interest" description="Disordered" evidence="1">
    <location>
        <begin position="663"/>
        <end position="682"/>
    </location>
</feature>
<reference evidence="2" key="1">
    <citation type="journal article" date="2020" name="Nature">
        <title>Giant virus diversity and host interactions through global metagenomics.</title>
        <authorList>
            <person name="Schulz F."/>
            <person name="Roux S."/>
            <person name="Paez-Espino D."/>
            <person name="Jungbluth S."/>
            <person name="Walsh D.A."/>
            <person name="Denef V.J."/>
            <person name="McMahon K.D."/>
            <person name="Konstantinidis K.T."/>
            <person name="Eloe-Fadrosh E.A."/>
            <person name="Kyrpides N.C."/>
            <person name="Woyke T."/>
        </authorList>
    </citation>
    <scope>NUCLEOTIDE SEQUENCE</scope>
    <source>
        <strain evidence="2">GVMAG-M-3300024252-29</strain>
    </source>
</reference>